<evidence type="ECO:0000313" key="2">
    <source>
        <dbReference type="Proteomes" id="UP000324800"/>
    </source>
</evidence>
<proteinExistence type="predicted"/>
<organism evidence="1 2">
    <name type="scientific">Streblomastix strix</name>
    <dbReference type="NCBI Taxonomy" id="222440"/>
    <lineage>
        <taxon>Eukaryota</taxon>
        <taxon>Metamonada</taxon>
        <taxon>Preaxostyla</taxon>
        <taxon>Oxymonadida</taxon>
        <taxon>Streblomastigidae</taxon>
        <taxon>Streblomastix</taxon>
    </lineage>
</organism>
<dbReference type="Proteomes" id="UP000324800">
    <property type="component" value="Unassembled WGS sequence"/>
</dbReference>
<comment type="caution">
    <text evidence="1">The sequence shown here is derived from an EMBL/GenBank/DDBJ whole genome shotgun (WGS) entry which is preliminary data.</text>
</comment>
<dbReference type="AlphaFoldDB" id="A0A5J4VDW9"/>
<name>A0A5J4VDW9_9EUKA</name>
<evidence type="ECO:0000313" key="1">
    <source>
        <dbReference type="EMBL" id="KAA6380760.1"/>
    </source>
</evidence>
<protein>
    <submittedName>
        <fullName evidence="1">Uncharacterized protein</fullName>
    </submittedName>
</protein>
<reference evidence="1 2" key="1">
    <citation type="submission" date="2019-03" db="EMBL/GenBank/DDBJ databases">
        <title>Single cell metagenomics reveals metabolic interactions within the superorganism composed of flagellate Streblomastix strix and complex community of Bacteroidetes bacteria on its surface.</title>
        <authorList>
            <person name="Treitli S.C."/>
            <person name="Kolisko M."/>
            <person name="Husnik F."/>
            <person name="Keeling P."/>
            <person name="Hampl V."/>
        </authorList>
    </citation>
    <scope>NUCLEOTIDE SEQUENCE [LARGE SCALE GENOMIC DNA]</scope>
    <source>
        <strain evidence="1">ST1C</strain>
    </source>
</reference>
<gene>
    <name evidence="1" type="ORF">EZS28_023715</name>
</gene>
<dbReference type="EMBL" id="SNRW01007726">
    <property type="protein sequence ID" value="KAA6380760.1"/>
    <property type="molecule type" value="Genomic_DNA"/>
</dbReference>
<accession>A0A5J4VDW9</accession>
<sequence length="67" mass="7647">MAYLILKCDAFKVLKFEALSVPTAKHATGSRAFEYGTRYKFEIKISSFQFDLLRNVLLCKLCPIGQI</sequence>